<dbReference type="PANTHER" id="PTHR11009">
    <property type="entry name" value="DER1-LIKE PROTEIN, DERLIN"/>
    <property type="match status" value="1"/>
</dbReference>
<sequence length="311" mass="35449">RRKSASLRLTKIEATETGFPRCDRSHINFYPTHTGKYWTRCLRGFVSYGKMSDIGDWFKSIPFITRYWFTGSIVVPLIGKLGLISPVYLVLWPEAFFHKFQIWRPISSTLYFPVGPGTGFLYLVNLYFLYQYSTRLETGAFDGRPADYIFMLLFNWICVVVSFKTEGIMMLLMIPLIMSVLYVWAQLNREMIVSFWFGTRFKACYLPWVILGFNYIIGGSIVNDLIGNLVGHLYFFLMFKYPMDLGGRCFLSTPQFLYRWFPSRRGGVSGFGVPPSRRPMPQEQAGGGGGGGGGAGGGRHNWGQGFRLGDD</sequence>
<dbReference type="Proteomes" id="UP001239994">
    <property type="component" value="Unassembled WGS sequence"/>
</dbReference>
<dbReference type="GO" id="GO:0033554">
    <property type="term" value="P:cellular response to stress"/>
    <property type="evidence" value="ECO:0007669"/>
    <property type="project" value="UniProtKB-ARBA"/>
</dbReference>
<evidence type="ECO:0000256" key="3">
    <source>
        <dbReference type="ARBA" id="ARBA00022692"/>
    </source>
</evidence>
<keyword evidence="4 7" id="KW-0256">Endoplasmic reticulum</keyword>
<evidence type="ECO:0000256" key="1">
    <source>
        <dbReference type="ARBA" id="ARBA00004477"/>
    </source>
</evidence>
<evidence type="ECO:0000256" key="5">
    <source>
        <dbReference type="ARBA" id="ARBA00022989"/>
    </source>
</evidence>
<evidence type="ECO:0000256" key="7">
    <source>
        <dbReference type="RuleBase" id="RU363059"/>
    </source>
</evidence>
<reference evidence="9" key="1">
    <citation type="submission" date="2023-03" db="EMBL/GenBank/DDBJ databases">
        <title>Electrophorus voltai genome.</title>
        <authorList>
            <person name="Bian C."/>
        </authorList>
    </citation>
    <scope>NUCLEOTIDE SEQUENCE</scope>
    <source>
        <strain evidence="9">CB-2022</strain>
        <tissue evidence="9">Muscle</tissue>
    </source>
</reference>
<protein>
    <recommendedName>
        <fullName evidence="7">Derlin</fullName>
    </recommendedName>
</protein>
<evidence type="ECO:0000256" key="2">
    <source>
        <dbReference type="ARBA" id="ARBA00008917"/>
    </source>
</evidence>
<keyword evidence="6 7" id="KW-0472">Membrane</keyword>
<feature type="compositionally biased region" description="Gly residues" evidence="8">
    <location>
        <begin position="285"/>
        <end position="300"/>
    </location>
</feature>
<evidence type="ECO:0000256" key="4">
    <source>
        <dbReference type="ARBA" id="ARBA00022824"/>
    </source>
</evidence>
<keyword evidence="3 7" id="KW-0812">Transmembrane</keyword>
<keyword evidence="5 7" id="KW-1133">Transmembrane helix</keyword>
<evidence type="ECO:0000313" key="9">
    <source>
        <dbReference type="EMBL" id="KAK1795418.1"/>
    </source>
</evidence>
<comment type="similarity">
    <text evidence="2 7">Belongs to the derlin family.</text>
</comment>
<evidence type="ECO:0000313" key="10">
    <source>
        <dbReference type="Proteomes" id="UP001239994"/>
    </source>
</evidence>
<feature type="region of interest" description="Disordered" evidence="8">
    <location>
        <begin position="272"/>
        <end position="311"/>
    </location>
</feature>
<comment type="caution">
    <text evidence="9">The sequence shown here is derived from an EMBL/GenBank/DDBJ whole genome shotgun (WGS) entry which is preliminary data.</text>
</comment>
<evidence type="ECO:0000256" key="8">
    <source>
        <dbReference type="SAM" id="MobiDB-lite"/>
    </source>
</evidence>
<feature type="non-terminal residue" evidence="9">
    <location>
        <position position="1"/>
    </location>
</feature>
<dbReference type="InterPro" id="IPR035952">
    <property type="entry name" value="Rhomboid-like_sf"/>
</dbReference>
<comment type="subcellular location">
    <subcellularLocation>
        <location evidence="1 7">Endoplasmic reticulum membrane</location>
        <topology evidence="1 7">Multi-pass membrane protein</topology>
    </subcellularLocation>
</comment>
<feature type="transmembrane region" description="Helical" evidence="7">
    <location>
        <begin position="145"/>
        <end position="162"/>
    </location>
</feature>
<dbReference type="SUPFAM" id="SSF144091">
    <property type="entry name" value="Rhomboid-like"/>
    <property type="match status" value="1"/>
</dbReference>
<feature type="transmembrane region" description="Helical" evidence="7">
    <location>
        <begin position="205"/>
        <end position="226"/>
    </location>
</feature>
<name>A0AAD8Z987_9TELE</name>
<accession>A0AAD8Z987</accession>
<dbReference type="Pfam" id="PF04511">
    <property type="entry name" value="DER1"/>
    <property type="match status" value="1"/>
</dbReference>
<dbReference type="InterPro" id="IPR007599">
    <property type="entry name" value="DER1"/>
</dbReference>
<feature type="transmembrane region" description="Helical" evidence="7">
    <location>
        <begin position="168"/>
        <end position="185"/>
    </location>
</feature>
<feature type="transmembrane region" description="Helical" evidence="7">
    <location>
        <begin position="67"/>
        <end position="90"/>
    </location>
</feature>
<evidence type="ECO:0000256" key="6">
    <source>
        <dbReference type="ARBA" id="ARBA00023136"/>
    </source>
</evidence>
<dbReference type="GO" id="GO:0010498">
    <property type="term" value="P:proteasomal protein catabolic process"/>
    <property type="evidence" value="ECO:0007669"/>
    <property type="project" value="UniProtKB-ARBA"/>
</dbReference>
<dbReference type="AlphaFoldDB" id="A0AAD8Z987"/>
<feature type="transmembrane region" description="Helical" evidence="7">
    <location>
        <begin position="110"/>
        <end position="133"/>
    </location>
</feature>
<organism evidence="9 10">
    <name type="scientific">Electrophorus voltai</name>
    <dbReference type="NCBI Taxonomy" id="2609070"/>
    <lineage>
        <taxon>Eukaryota</taxon>
        <taxon>Metazoa</taxon>
        <taxon>Chordata</taxon>
        <taxon>Craniata</taxon>
        <taxon>Vertebrata</taxon>
        <taxon>Euteleostomi</taxon>
        <taxon>Actinopterygii</taxon>
        <taxon>Neopterygii</taxon>
        <taxon>Teleostei</taxon>
        <taxon>Ostariophysi</taxon>
        <taxon>Gymnotiformes</taxon>
        <taxon>Gymnotoidei</taxon>
        <taxon>Gymnotidae</taxon>
        <taxon>Electrophorus</taxon>
    </lineage>
</organism>
<dbReference type="GO" id="GO:0005789">
    <property type="term" value="C:endoplasmic reticulum membrane"/>
    <property type="evidence" value="ECO:0007669"/>
    <property type="project" value="UniProtKB-SubCell"/>
</dbReference>
<keyword evidence="10" id="KW-1185">Reference proteome</keyword>
<dbReference type="EMBL" id="JAROKS010000016">
    <property type="protein sequence ID" value="KAK1795418.1"/>
    <property type="molecule type" value="Genomic_DNA"/>
</dbReference>
<comment type="function">
    <text evidence="7">Functional component of endoplasmic reticulum-associated degradation (ERAD) for misfolded lumenal proteins. May act by forming a channel that allows the retrotranslocation of misfolded proteins into the cytosol where they are ubiquitinated and degraded by the proteasome.</text>
</comment>
<gene>
    <name evidence="9" type="ORF">P4O66_010594</name>
</gene>
<proteinExistence type="inferred from homology"/>